<feature type="domain" description="MobA-like NTP transferase" evidence="2">
    <location>
        <begin position="2"/>
        <end position="143"/>
    </location>
</feature>
<gene>
    <name evidence="3" type="ORF">K9W45_09320</name>
</gene>
<dbReference type="AlphaFoldDB" id="A0A9Y1BJR4"/>
<evidence type="ECO:0000259" key="2">
    <source>
        <dbReference type="Pfam" id="PF12804"/>
    </source>
</evidence>
<name>A0A9Y1BJR4_9ARCH</name>
<dbReference type="SUPFAM" id="SSF53448">
    <property type="entry name" value="Nucleotide-diphospho-sugar transferases"/>
    <property type="match status" value="1"/>
</dbReference>
<accession>A0A9Y1BJR4</accession>
<dbReference type="PANTHER" id="PTHR19136:SF81">
    <property type="entry name" value="MOLYBDENUM COFACTOR GUANYLYLTRANSFERASE"/>
    <property type="match status" value="1"/>
</dbReference>
<dbReference type="PANTHER" id="PTHR19136">
    <property type="entry name" value="MOLYBDENUM COFACTOR GUANYLYLTRANSFERASE"/>
    <property type="match status" value="1"/>
</dbReference>
<dbReference type="EMBL" id="CP084166">
    <property type="protein sequence ID" value="UJG40037.1"/>
    <property type="molecule type" value="Genomic_DNA"/>
</dbReference>
<proteinExistence type="predicted"/>
<organism evidence="3">
    <name type="scientific">Candidatus Heimdallarchaeum aukensis</name>
    <dbReference type="NCBI Taxonomy" id="2876573"/>
    <lineage>
        <taxon>Archaea</taxon>
        <taxon>Promethearchaeati</taxon>
        <taxon>Candidatus Heimdallarchaeota</taxon>
        <taxon>Candidatus Heimdallarchaeia (ex Rinke et al. 2021) (nom. nud.)</taxon>
        <taxon>Candidatus Heimdallarchaeales</taxon>
        <taxon>Candidatus Heimdallarchaeaceae</taxon>
        <taxon>Candidatus Heimdallarchaeum</taxon>
    </lineage>
</organism>
<dbReference type="Pfam" id="PF12804">
    <property type="entry name" value="NTP_transf_3"/>
    <property type="match status" value="1"/>
</dbReference>
<evidence type="ECO:0000313" key="3">
    <source>
        <dbReference type="EMBL" id="UJG40037.1"/>
    </source>
</evidence>
<dbReference type="Gene3D" id="3.90.550.10">
    <property type="entry name" value="Spore Coat Polysaccharide Biosynthesis Protein SpsA, Chain A"/>
    <property type="match status" value="1"/>
</dbReference>
<protein>
    <submittedName>
        <fullName evidence="3">NTP transferase domain-containing protein</fullName>
    </submittedName>
</protein>
<keyword evidence="1 3" id="KW-0808">Transferase</keyword>
<reference evidence="3" key="1">
    <citation type="journal article" date="2022" name="Nat. Microbiol.">
        <title>Unique mobile elements and scalable gene flow at the prokaryote-eukaryote boundary revealed by circularized Asgard archaea genomes.</title>
        <authorList>
            <person name="Wu F."/>
            <person name="Speth D.R."/>
            <person name="Philosof A."/>
            <person name="Cremiere A."/>
            <person name="Narayanan A."/>
            <person name="Barco R.A."/>
            <person name="Connon S.A."/>
            <person name="Amend J.P."/>
            <person name="Antoshechkin I.A."/>
            <person name="Orphan V.J."/>
        </authorList>
    </citation>
    <scope>NUCLEOTIDE SEQUENCE</scope>
    <source>
        <strain evidence="3">PM71</strain>
    </source>
</reference>
<evidence type="ECO:0000256" key="1">
    <source>
        <dbReference type="ARBA" id="ARBA00022679"/>
    </source>
</evidence>
<dbReference type="Proteomes" id="UP001201020">
    <property type="component" value="Chromosome"/>
</dbReference>
<sequence length="331" mass="38430">MAILSGGDSKRYKQKGKLIDKALMEVNTKPLLFKIVEDGLNNYDNVIVSLNNNKRKKKYESVLKPLLKSDNVEFVEDDKEINFIGVGKGIASVLLKLLPKTSIQFIPCDRPYLDVKLLRQLETVKEGVTILIYQSGLIEPLLALYAENYAFPPLFVFSFDLSRADVFIRLAPRIRLYNATEIIEMNDLRSSFFLNVNTPRLTASDLSLEKEKYFLPKSKIVERKNLEPLDSIDLDGDPTERIHHLIEREHFFLAFLVTKYLFRSQVFDFDLFSYYVNLTLKSEYEYWMEKNIPFLGLHALQDLSHTFQNNVSNEIDNEIKTLKEKIGIKKK</sequence>
<dbReference type="InterPro" id="IPR029044">
    <property type="entry name" value="Nucleotide-diphossugar_trans"/>
</dbReference>
<dbReference type="GO" id="GO:0016779">
    <property type="term" value="F:nucleotidyltransferase activity"/>
    <property type="evidence" value="ECO:0007669"/>
    <property type="project" value="UniProtKB-ARBA"/>
</dbReference>
<dbReference type="InterPro" id="IPR025877">
    <property type="entry name" value="MobA-like_NTP_Trfase"/>
</dbReference>